<dbReference type="Gene3D" id="3.90.226.10">
    <property type="entry name" value="2-enoyl-CoA Hydratase, Chain A, domain 1"/>
    <property type="match status" value="1"/>
</dbReference>
<dbReference type="InterPro" id="IPR029045">
    <property type="entry name" value="ClpP/crotonase-like_dom_sf"/>
</dbReference>
<feature type="transmembrane region" description="Helical" evidence="1">
    <location>
        <begin position="702"/>
        <end position="723"/>
    </location>
</feature>
<keyword evidence="1" id="KW-1133">Transmembrane helix</keyword>
<feature type="signal peptide" evidence="2">
    <location>
        <begin position="1"/>
        <end position="22"/>
    </location>
</feature>
<sequence>MKKNIIALFAVSAALPLFYAMSAAQDKSGNKETDTQEELLLWPVKGKAAGEDIICRPQEYIGGELNFSCLYIGTAFGDTIVAPADGTLISYGIQIKTSMTTMSTVGCRAESPTFDAFLEDARKPENSYPIPRKYVTGCVSIRLDDGSKIFISGLEGDREYKTGMKIRRGEYLGTAGYAYKEIEESHIELSVSTRKSTASDPMAPFGLKSTFIAPGKLVIPETLTQEKALEDFDILLGSIKELFPSVYDVVTPGQLATFDSTITARIGSSDEISYQDFYDMAWETVAFIHDSHLNMLTPDPRFESYTSFYVPHIMFGKFGDSLTVTYVQDGYEDKIGKRIVSVDGIPADSYIQSIKKHIIGYDTENESRMNFNMASNWNLMYGHRIFEPRTTVLEFSDGEKLTDEWILNTKVRKITPPMTKEGVRYYEKREKYKDTPYVFEALNDSTAYFGLSTFVLDETQTEAVADSLGKYFSYPYMIIDLRDNSGGHVEIERKMLTWFLNEPSRETESYSYVNKAGGFKYLKYSMNYDTSGTAIIFPDAVKDENGDGYFVTGETTGDRIMPDSLLNYKGKLYVLTDETSISAASAFPATLVRNHRAVTVGRETASGYHFMTALKFAQIRLPNSYIMINVPLVKEVFDTAVTPRTPAGRGLMPDYPVPLSYEEIYTAGNDIVLDEALRLISEGKYLGEDHFAFLDEKDGTRIWPYIVICGLAAAAIIAIILAARHGRNSRRDKKV</sequence>
<feature type="chain" id="PRO_5038855782" description="Tail specific protease domain-containing protein" evidence="2">
    <location>
        <begin position="23"/>
        <end position="735"/>
    </location>
</feature>
<reference evidence="4" key="1">
    <citation type="submission" date="2020-10" db="EMBL/GenBank/DDBJ databases">
        <authorList>
            <person name="Gilroy R."/>
        </authorList>
    </citation>
    <scope>NUCLEOTIDE SEQUENCE</scope>
    <source>
        <strain evidence="4">10037</strain>
    </source>
</reference>
<feature type="domain" description="Tail specific protease" evidence="3">
    <location>
        <begin position="446"/>
        <end position="612"/>
    </location>
</feature>
<accession>A0A9D9I2F3</accession>
<dbReference type="PANTHER" id="PTHR32060:SF22">
    <property type="entry name" value="CARBOXYL-TERMINAL-PROCESSING PEPTIDASE 3, CHLOROPLASTIC"/>
    <property type="match status" value="1"/>
</dbReference>
<dbReference type="AlphaFoldDB" id="A0A9D9I2F3"/>
<dbReference type="InterPro" id="IPR005151">
    <property type="entry name" value="Tail-specific_protease"/>
</dbReference>
<evidence type="ECO:0000259" key="3">
    <source>
        <dbReference type="Pfam" id="PF03572"/>
    </source>
</evidence>
<organism evidence="4 5">
    <name type="scientific">Candidatus Merdivivens pullistercoris</name>
    <dbReference type="NCBI Taxonomy" id="2840873"/>
    <lineage>
        <taxon>Bacteria</taxon>
        <taxon>Pseudomonadati</taxon>
        <taxon>Bacteroidota</taxon>
        <taxon>Bacteroidia</taxon>
        <taxon>Bacteroidales</taxon>
        <taxon>Muribaculaceae</taxon>
        <taxon>Muribaculaceae incertae sedis</taxon>
        <taxon>Candidatus Merdivivens</taxon>
    </lineage>
</organism>
<keyword evidence="1" id="KW-0472">Membrane</keyword>
<keyword evidence="2" id="KW-0732">Signal</keyword>
<evidence type="ECO:0000256" key="2">
    <source>
        <dbReference type="SAM" id="SignalP"/>
    </source>
</evidence>
<gene>
    <name evidence="4" type="ORF">IAB93_00025</name>
</gene>
<dbReference type="EMBL" id="JADIME010000001">
    <property type="protein sequence ID" value="MBO8464367.1"/>
    <property type="molecule type" value="Genomic_DNA"/>
</dbReference>
<evidence type="ECO:0000313" key="5">
    <source>
        <dbReference type="Proteomes" id="UP000823597"/>
    </source>
</evidence>
<dbReference type="GO" id="GO:0006508">
    <property type="term" value="P:proteolysis"/>
    <property type="evidence" value="ECO:0007669"/>
    <property type="project" value="InterPro"/>
</dbReference>
<name>A0A9D9I2F3_9BACT</name>
<dbReference type="Proteomes" id="UP000823597">
    <property type="component" value="Unassembled WGS sequence"/>
</dbReference>
<proteinExistence type="predicted"/>
<evidence type="ECO:0000313" key="4">
    <source>
        <dbReference type="EMBL" id="MBO8464367.1"/>
    </source>
</evidence>
<keyword evidence="1" id="KW-0812">Transmembrane</keyword>
<reference evidence="4" key="2">
    <citation type="journal article" date="2021" name="PeerJ">
        <title>Extensive microbial diversity within the chicken gut microbiome revealed by metagenomics and culture.</title>
        <authorList>
            <person name="Gilroy R."/>
            <person name="Ravi A."/>
            <person name="Getino M."/>
            <person name="Pursley I."/>
            <person name="Horton D.L."/>
            <person name="Alikhan N.F."/>
            <person name="Baker D."/>
            <person name="Gharbi K."/>
            <person name="Hall N."/>
            <person name="Watson M."/>
            <person name="Adriaenssens E.M."/>
            <person name="Foster-Nyarko E."/>
            <person name="Jarju S."/>
            <person name="Secka A."/>
            <person name="Antonio M."/>
            <person name="Oren A."/>
            <person name="Chaudhuri R.R."/>
            <person name="La Ragione R."/>
            <person name="Hildebrand F."/>
            <person name="Pallen M.J."/>
        </authorList>
    </citation>
    <scope>NUCLEOTIDE SEQUENCE</scope>
    <source>
        <strain evidence="4">10037</strain>
    </source>
</reference>
<dbReference type="Pfam" id="PF03572">
    <property type="entry name" value="Peptidase_S41"/>
    <property type="match status" value="1"/>
</dbReference>
<dbReference type="PANTHER" id="PTHR32060">
    <property type="entry name" value="TAIL-SPECIFIC PROTEASE"/>
    <property type="match status" value="1"/>
</dbReference>
<protein>
    <recommendedName>
        <fullName evidence="3">Tail specific protease domain-containing protein</fullName>
    </recommendedName>
</protein>
<dbReference type="SUPFAM" id="SSF52096">
    <property type="entry name" value="ClpP/crotonase"/>
    <property type="match status" value="1"/>
</dbReference>
<dbReference type="GO" id="GO:0008236">
    <property type="term" value="F:serine-type peptidase activity"/>
    <property type="evidence" value="ECO:0007669"/>
    <property type="project" value="InterPro"/>
</dbReference>
<comment type="caution">
    <text evidence="4">The sequence shown here is derived from an EMBL/GenBank/DDBJ whole genome shotgun (WGS) entry which is preliminary data.</text>
</comment>
<evidence type="ECO:0000256" key="1">
    <source>
        <dbReference type="SAM" id="Phobius"/>
    </source>
</evidence>
<dbReference type="GO" id="GO:0004175">
    <property type="term" value="F:endopeptidase activity"/>
    <property type="evidence" value="ECO:0007669"/>
    <property type="project" value="TreeGrafter"/>
</dbReference>